<dbReference type="EMBL" id="WBOF01000003">
    <property type="protein sequence ID" value="MQS16680.1"/>
    <property type="molecule type" value="Genomic_DNA"/>
</dbReference>
<keyword evidence="1" id="KW-0732">Signal</keyword>
<dbReference type="Gene3D" id="2.60.20.10">
    <property type="entry name" value="Crystallins"/>
    <property type="match status" value="1"/>
</dbReference>
<dbReference type="Pfam" id="PF03995">
    <property type="entry name" value="Inhibitor_I36"/>
    <property type="match status" value="1"/>
</dbReference>
<evidence type="ECO:0000313" key="3">
    <source>
        <dbReference type="Proteomes" id="UP000450000"/>
    </source>
</evidence>
<comment type="caution">
    <text evidence="2">The sequence shown here is derived from an EMBL/GenBank/DDBJ whole genome shotgun (WGS) entry which is preliminary data.</text>
</comment>
<dbReference type="SUPFAM" id="SSF49695">
    <property type="entry name" value="gamma-Crystallin-like"/>
    <property type="match status" value="1"/>
</dbReference>
<dbReference type="OrthoDB" id="4274714at2"/>
<organism evidence="2 3">
    <name type="scientific">Streptomyces kaniharaensis</name>
    <dbReference type="NCBI Taxonomy" id="212423"/>
    <lineage>
        <taxon>Bacteria</taxon>
        <taxon>Bacillati</taxon>
        <taxon>Actinomycetota</taxon>
        <taxon>Actinomycetes</taxon>
        <taxon>Kitasatosporales</taxon>
        <taxon>Streptomycetaceae</taxon>
        <taxon>Streptomyces</taxon>
    </lineage>
</organism>
<dbReference type="Proteomes" id="UP000450000">
    <property type="component" value="Unassembled WGS sequence"/>
</dbReference>
<dbReference type="RefSeq" id="WP_153468060.1">
    <property type="nucleotide sequence ID" value="NZ_WBOF01000003.1"/>
</dbReference>
<dbReference type="InterPro" id="IPR011024">
    <property type="entry name" value="G_crystallin-like"/>
</dbReference>
<name>A0A6N7KYR1_9ACTN</name>
<dbReference type="AlphaFoldDB" id="A0A6N7KYR1"/>
<sequence length="119" mass="12846">MFKKTVAALAVAAGVALTMAPAAQAAPSNCNAGGLCVYYDANYNGRVQTVYQDNDDLSMYSNFNDSLGGSAFNNGNSCNVVVYAQKYAQGQGWILYRGQGWTEIKDNLPKILSNRWCTV</sequence>
<feature type="chain" id="PRO_5026852713" description="Peptidase inhibitor family I36 protein" evidence="1">
    <location>
        <begin position="26"/>
        <end position="119"/>
    </location>
</feature>
<proteinExistence type="predicted"/>
<evidence type="ECO:0000313" key="2">
    <source>
        <dbReference type="EMBL" id="MQS16680.1"/>
    </source>
</evidence>
<evidence type="ECO:0008006" key="4">
    <source>
        <dbReference type="Google" id="ProtNLM"/>
    </source>
</evidence>
<feature type="signal peptide" evidence="1">
    <location>
        <begin position="1"/>
        <end position="25"/>
    </location>
</feature>
<reference evidence="2 3" key="1">
    <citation type="submission" date="2019-09" db="EMBL/GenBank/DDBJ databases">
        <title>Genome Sequences of Streptomyces kaniharaensis ATCC 21070.</title>
        <authorList>
            <person name="Zhu W."/>
            <person name="De Crecy-Lagard V."/>
            <person name="Richards N.G."/>
        </authorList>
    </citation>
    <scope>NUCLEOTIDE SEQUENCE [LARGE SCALE GENOMIC DNA]</scope>
    <source>
        <strain evidence="2 3">SF-557</strain>
    </source>
</reference>
<gene>
    <name evidence="2" type="ORF">F7Q99_31955</name>
</gene>
<keyword evidence="3" id="KW-1185">Reference proteome</keyword>
<accession>A0A6N7KYR1</accession>
<protein>
    <recommendedName>
        <fullName evidence="4">Peptidase inhibitor family I36 protein</fullName>
    </recommendedName>
</protein>
<evidence type="ECO:0000256" key="1">
    <source>
        <dbReference type="SAM" id="SignalP"/>
    </source>
</evidence>